<accession>A0A4R1QZS9</accession>
<dbReference type="SUPFAM" id="SSF52374">
    <property type="entry name" value="Nucleotidylyl transferase"/>
    <property type="match status" value="1"/>
</dbReference>
<dbReference type="PANTHER" id="PTHR39321:SF3">
    <property type="entry name" value="PHOSPHOPANTETHEINE ADENYLYLTRANSFERASE"/>
    <property type="match status" value="1"/>
</dbReference>
<keyword evidence="13" id="KW-1185">Reference proteome</keyword>
<comment type="pathway">
    <text evidence="2 10">Cofactor biosynthesis; NAD(+) biosynthesis; deamido-NAD(+) from nicotinate D-ribonucleotide: step 1/1.</text>
</comment>
<keyword evidence="6 10" id="KW-0547">Nucleotide-binding</keyword>
<dbReference type="Gene3D" id="3.40.50.620">
    <property type="entry name" value="HUPs"/>
    <property type="match status" value="1"/>
</dbReference>
<evidence type="ECO:0000256" key="9">
    <source>
        <dbReference type="ARBA" id="ARBA00048721"/>
    </source>
</evidence>
<dbReference type="EMBL" id="SLUO01000006">
    <property type="protein sequence ID" value="TCL58525.1"/>
    <property type="molecule type" value="Genomic_DNA"/>
</dbReference>
<comment type="caution">
    <text evidence="12">The sequence shown here is derived from an EMBL/GenBank/DDBJ whole genome shotgun (WGS) entry which is preliminary data.</text>
</comment>
<evidence type="ECO:0000256" key="1">
    <source>
        <dbReference type="ARBA" id="ARBA00002324"/>
    </source>
</evidence>
<evidence type="ECO:0000256" key="2">
    <source>
        <dbReference type="ARBA" id="ARBA00005019"/>
    </source>
</evidence>
<proteinExistence type="inferred from homology"/>
<evidence type="ECO:0000313" key="13">
    <source>
        <dbReference type="Proteomes" id="UP000295718"/>
    </source>
</evidence>
<dbReference type="GO" id="GO:0004515">
    <property type="term" value="F:nicotinate-nucleotide adenylyltransferase activity"/>
    <property type="evidence" value="ECO:0007669"/>
    <property type="project" value="UniProtKB-UniRule"/>
</dbReference>
<dbReference type="GO" id="GO:0005524">
    <property type="term" value="F:ATP binding"/>
    <property type="evidence" value="ECO:0007669"/>
    <property type="project" value="UniProtKB-KW"/>
</dbReference>
<dbReference type="Pfam" id="PF01467">
    <property type="entry name" value="CTP_transf_like"/>
    <property type="match status" value="1"/>
</dbReference>
<organism evidence="12 13">
    <name type="scientific">Kineothrix alysoides</name>
    <dbReference type="NCBI Taxonomy" id="1469948"/>
    <lineage>
        <taxon>Bacteria</taxon>
        <taxon>Bacillati</taxon>
        <taxon>Bacillota</taxon>
        <taxon>Clostridia</taxon>
        <taxon>Lachnospirales</taxon>
        <taxon>Lachnospiraceae</taxon>
        <taxon>Kineothrix</taxon>
    </lineage>
</organism>
<evidence type="ECO:0000313" key="12">
    <source>
        <dbReference type="EMBL" id="TCL58525.1"/>
    </source>
</evidence>
<keyword evidence="8 10" id="KW-0520">NAD</keyword>
<evidence type="ECO:0000256" key="8">
    <source>
        <dbReference type="ARBA" id="ARBA00023027"/>
    </source>
</evidence>
<dbReference type="RefSeq" id="WP_031390034.1">
    <property type="nucleotide sequence ID" value="NZ_JPNB01000001.1"/>
</dbReference>
<evidence type="ECO:0000256" key="7">
    <source>
        <dbReference type="ARBA" id="ARBA00022840"/>
    </source>
</evidence>
<comment type="similarity">
    <text evidence="10">Belongs to the NadD family.</text>
</comment>
<dbReference type="InterPro" id="IPR004821">
    <property type="entry name" value="Cyt_trans-like"/>
</dbReference>
<evidence type="ECO:0000256" key="3">
    <source>
        <dbReference type="ARBA" id="ARBA00022642"/>
    </source>
</evidence>
<keyword evidence="5 10" id="KW-0548">Nucleotidyltransferase</keyword>
<evidence type="ECO:0000256" key="6">
    <source>
        <dbReference type="ARBA" id="ARBA00022741"/>
    </source>
</evidence>
<sequence>MEKYRKKTGIMGGTFNPIHIGHLLLAETAREALELNDVLFIPSGCSYMKEGTDVADKRMRLAMTRLAIEDNPSFKLSAIEVEREGNTYTYETLLLLRREEPDTEFYFIVGADSLFHLEGWKESRLIFENCTILAAIRDDKGHKELTEQMEYLTQKYDARILPLPMKEIPVSSTDIRNRRREQLSIRYLVPDKVIAYMDENRLYYK</sequence>
<comment type="function">
    <text evidence="1 10">Catalyzes the reversible adenylation of nicotinate mononucleotide (NaMN) to nicotinic acid adenine dinucleotide (NaAD).</text>
</comment>
<reference evidence="12 13" key="1">
    <citation type="submission" date="2019-03" db="EMBL/GenBank/DDBJ databases">
        <title>Genomic Encyclopedia of Type Strains, Phase IV (KMG-IV): sequencing the most valuable type-strain genomes for metagenomic binning, comparative biology and taxonomic classification.</title>
        <authorList>
            <person name="Goeker M."/>
        </authorList>
    </citation>
    <scope>NUCLEOTIDE SEQUENCE [LARGE SCALE GENOMIC DNA]</scope>
    <source>
        <strain evidence="12 13">DSM 100556</strain>
    </source>
</reference>
<dbReference type="GO" id="GO:0009435">
    <property type="term" value="P:NAD+ biosynthetic process"/>
    <property type="evidence" value="ECO:0007669"/>
    <property type="project" value="UniProtKB-UniRule"/>
</dbReference>
<dbReference type="CDD" id="cd02165">
    <property type="entry name" value="NMNAT"/>
    <property type="match status" value="1"/>
</dbReference>
<dbReference type="NCBIfam" id="TIGR00482">
    <property type="entry name" value="nicotinate (nicotinamide) nucleotide adenylyltransferase"/>
    <property type="match status" value="1"/>
</dbReference>
<gene>
    <name evidence="10" type="primary">nadD</name>
    <name evidence="12" type="ORF">EDD76_106178</name>
</gene>
<evidence type="ECO:0000256" key="5">
    <source>
        <dbReference type="ARBA" id="ARBA00022695"/>
    </source>
</evidence>
<keyword evidence="4 10" id="KW-0808">Transferase</keyword>
<dbReference type="NCBIfam" id="NF000840">
    <property type="entry name" value="PRK00071.1-3"/>
    <property type="match status" value="1"/>
</dbReference>
<evidence type="ECO:0000256" key="4">
    <source>
        <dbReference type="ARBA" id="ARBA00022679"/>
    </source>
</evidence>
<dbReference type="PANTHER" id="PTHR39321">
    <property type="entry name" value="NICOTINATE-NUCLEOTIDE ADENYLYLTRANSFERASE-RELATED"/>
    <property type="match status" value="1"/>
</dbReference>
<keyword evidence="7 10" id="KW-0067">ATP-binding</keyword>
<dbReference type="InterPro" id="IPR014729">
    <property type="entry name" value="Rossmann-like_a/b/a_fold"/>
</dbReference>
<keyword evidence="3 10" id="KW-0662">Pyridine nucleotide biosynthesis</keyword>
<name>A0A4R1QZS9_9FIRM</name>
<dbReference type="AlphaFoldDB" id="A0A4R1QZS9"/>
<dbReference type="HAMAP" id="MF_00244">
    <property type="entry name" value="NaMN_adenylyltr"/>
    <property type="match status" value="1"/>
</dbReference>
<dbReference type="EC" id="2.7.7.18" evidence="10"/>
<feature type="domain" description="Cytidyltransferase-like" evidence="11">
    <location>
        <begin position="10"/>
        <end position="178"/>
    </location>
</feature>
<dbReference type="OrthoDB" id="5295945at2"/>
<evidence type="ECO:0000259" key="11">
    <source>
        <dbReference type="Pfam" id="PF01467"/>
    </source>
</evidence>
<protein>
    <recommendedName>
        <fullName evidence="10">Probable nicotinate-nucleotide adenylyltransferase</fullName>
        <ecNumber evidence="10">2.7.7.18</ecNumber>
    </recommendedName>
    <alternativeName>
        <fullName evidence="10">Deamido-NAD(+) diphosphorylase</fullName>
    </alternativeName>
    <alternativeName>
        <fullName evidence="10">Deamido-NAD(+) pyrophosphorylase</fullName>
    </alternativeName>
    <alternativeName>
        <fullName evidence="10">Nicotinate mononucleotide adenylyltransferase</fullName>
        <shortName evidence="10">NaMN adenylyltransferase</shortName>
    </alternativeName>
</protein>
<dbReference type="Proteomes" id="UP000295718">
    <property type="component" value="Unassembled WGS sequence"/>
</dbReference>
<evidence type="ECO:0000256" key="10">
    <source>
        <dbReference type="HAMAP-Rule" id="MF_00244"/>
    </source>
</evidence>
<dbReference type="UniPathway" id="UPA00253">
    <property type="reaction ID" value="UER00332"/>
</dbReference>
<dbReference type="NCBIfam" id="TIGR00125">
    <property type="entry name" value="cyt_tran_rel"/>
    <property type="match status" value="1"/>
</dbReference>
<comment type="catalytic activity">
    <reaction evidence="9 10">
        <text>nicotinate beta-D-ribonucleotide + ATP + H(+) = deamido-NAD(+) + diphosphate</text>
        <dbReference type="Rhea" id="RHEA:22860"/>
        <dbReference type="ChEBI" id="CHEBI:15378"/>
        <dbReference type="ChEBI" id="CHEBI:30616"/>
        <dbReference type="ChEBI" id="CHEBI:33019"/>
        <dbReference type="ChEBI" id="CHEBI:57502"/>
        <dbReference type="ChEBI" id="CHEBI:58437"/>
        <dbReference type="EC" id="2.7.7.18"/>
    </reaction>
</comment>
<dbReference type="InterPro" id="IPR005248">
    <property type="entry name" value="NadD/NMNAT"/>
</dbReference>
<dbReference type="STRING" id="1469948.GCA_000732725_01312"/>